<name>A0AAE1XFL8_9LAMI</name>
<dbReference type="PRINTS" id="PR01217">
    <property type="entry name" value="PRICHEXTENSN"/>
</dbReference>
<feature type="region of interest" description="Disordered" evidence="5">
    <location>
        <begin position="393"/>
        <end position="441"/>
    </location>
</feature>
<feature type="compositionally biased region" description="Pro residues" evidence="5">
    <location>
        <begin position="417"/>
        <end position="430"/>
    </location>
</feature>
<keyword evidence="4" id="KW-0862">Zinc</keyword>
<dbReference type="SUPFAM" id="SSF57889">
    <property type="entry name" value="Cysteine-rich domain"/>
    <property type="match status" value="4"/>
</dbReference>
<sequence>MALIMKISGVDGGEIVKQQFSHFSHRHPLELSQLHQEDKAVCSGCELDILGSAYVCTKPNCTFLLHDFCFDLPRQIRHLSHPKHPLVLSFSPPYNDGEFTCDACGHSGMRLPTIVGRASLISTSSVLRCLRLRTDETTSILWSCCVVLRPALPQSLRVMDSITMKEKIVVRWNSVVMHFVVEIYFVIEIYFSGKGSEIHCSGCKSPGLGNVYACWQCSYFLHEQCFRAARSLKHPSHPLHPLTLVPFPTYPSGSFFCNSCNHAGYGFSYSCSECEFDIHVHCAHLPNPNSHVSPSPIANPNFSQNCNPQPQNPIYPPPIQTNAFPGYPPPPPPNQTDPQNFTPQPQITTYPPIPNNPYPNFPPANTTVQETQNYSTHQYTPQVPQNFVPVQVNAATTSTPPPPPQPTYSTVVNTTTNPPPPVSQPTPPQFPQTSNPEPKPAPSIIKHFSHPHVLKAMEIEKKNAKVCSACECELSGSAYCCTEPYCTFNIHKSCFDSPREVRHKSHLQHPLTLLTAPPYEDGFTCNACLKDGKAFAYTCSTCSYDLHIDCIQWPDTVTRPDHKHALALYYSSPAAEVSPEATFMCDVCKNPVHEMAWVYYCRECDFGTHLECVTSGIKEQVVSGGGAKTDEELLRETELKFAVLQLLLGAQGRNAALELI</sequence>
<reference evidence="7" key="1">
    <citation type="submission" date="2020-06" db="EMBL/GenBank/DDBJ databases">
        <authorList>
            <person name="Li T."/>
            <person name="Hu X."/>
            <person name="Zhang T."/>
            <person name="Song X."/>
            <person name="Zhang H."/>
            <person name="Dai N."/>
            <person name="Sheng W."/>
            <person name="Hou X."/>
            <person name="Wei L."/>
        </authorList>
    </citation>
    <scope>NUCLEOTIDE SEQUENCE</scope>
    <source>
        <strain evidence="7">K16</strain>
        <tissue evidence="7">Leaf</tissue>
    </source>
</reference>
<feature type="compositionally biased region" description="Pro residues" evidence="5">
    <location>
        <begin position="310"/>
        <end position="319"/>
    </location>
</feature>
<dbReference type="InterPro" id="IPR046349">
    <property type="entry name" value="C1-like_sf"/>
</dbReference>
<dbReference type="GO" id="GO:0008270">
    <property type="term" value="F:zinc ion binding"/>
    <property type="evidence" value="ECO:0007669"/>
    <property type="project" value="UniProtKB-KW"/>
</dbReference>
<dbReference type="Pfam" id="PF03107">
    <property type="entry name" value="C1_2"/>
    <property type="match status" value="5"/>
</dbReference>
<feature type="region of interest" description="Disordered" evidence="5">
    <location>
        <begin position="294"/>
        <end position="357"/>
    </location>
</feature>
<reference evidence="7" key="2">
    <citation type="journal article" date="2024" name="Plant">
        <title>Genomic evolution and insights into agronomic trait innovations of Sesamum species.</title>
        <authorList>
            <person name="Miao H."/>
            <person name="Wang L."/>
            <person name="Qu L."/>
            <person name="Liu H."/>
            <person name="Sun Y."/>
            <person name="Le M."/>
            <person name="Wang Q."/>
            <person name="Wei S."/>
            <person name="Zheng Y."/>
            <person name="Lin W."/>
            <person name="Duan Y."/>
            <person name="Cao H."/>
            <person name="Xiong S."/>
            <person name="Wang X."/>
            <person name="Wei L."/>
            <person name="Li C."/>
            <person name="Ma Q."/>
            <person name="Ju M."/>
            <person name="Zhao R."/>
            <person name="Li G."/>
            <person name="Mu C."/>
            <person name="Tian Q."/>
            <person name="Mei H."/>
            <person name="Zhang T."/>
            <person name="Gao T."/>
            <person name="Zhang H."/>
        </authorList>
    </citation>
    <scope>NUCLEOTIDE SEQUENCE</scope>
    <source>
        <strain evidence="7">K16</strain>
    </source>
</reference>
<dbReference type="InterPro" id="IPR001965">
    <property type="entry name" value="Znf_PHD"/>
</dbReference>
<keyword evidence="8" id="KW-1185">Reference proteome</keyword>
<dbReference type="InterPro" id="IPR004146">
    <property type="entry name" value="DC1"/>
</dbReference>
<organism evidence="7 8">
    <name type="scientific">Sesamum angolense</name>
    <dbReference type="NCBI Taxonomy" id="2727404"/>
    <lineage>
        <taxon>Eukaryota</taxon>
        <taxon>Viridiplantae</taxon>
        <taxon>Streptophyta</taxon>
        <taxon>Embryophyta</taxon>
        <taxon>Tracheophyta</taxon>
        <taxon>Spermatophyta</taxon>
        <taxon>Magnoliopsida</taxon>
        <taxon>eudicotyledons</taxon>
        <taxon>Gunneridae</taxon>
        <taxon>Pentapetalae</taxon>
        <taxon>asterids</taxon>
        <taxon>lamiids</taxon>
        <taxon>Lamiales</taxon>
        <taxon>Pedaliaceae</taxon>
        <taxon>Sesamum</taxon>
    </lineage>
</organism>
<evidence type="ECO:0000313" key="7">
    <source>
        <dbReference type="EMBL" id="KAK4411007.1"/>
    </source>
</evidence>
<keyword evidence="3" id="KW-0863">Zinc-finger</keyword>
<proteinExistence type="predicted"/>
<dbReference type="AlphaFoldDB" id="A0AAE1XFL8"/>
<keyword evidence="1" id="KW-0479">Metal-binding</keyword>
<evidence type="ECO:0000256" key="3">
    <source>
        <dbReference type="ARBA" id="ARBA00022771"/>
    </source>
</evidence>
<keyword evidence="2" id="KW-0677">Repeat</keyword>
<feature type="compositionally biased region" description="Low complexity" evidence="5">
    <location>
        <begin position="299"/>
        <end position="309"/>
    </location>
</feature>
<feature type="domain" description="Zinc finger PHD-type" evidence="6">
    <location>
        <begin position="199"/>
        <end position="261"/>
    </location>
</feature>
<evidence type="ECO:0000259" key="6">
    <source>
        <dbReference type="SMART" id="SM00249"/>
    </source>
</evidence>
<evidence type="ECO:0000256" key="1">
    <source>
        <dbReference type="ARBA" id="ARBA00022723"/>
    </source>
</evidence>
<dbReference type="Proteomes" id="UP001289374">
    <property type="component" value="Unassembled WGS sequence"/>
</dbReference>
<feature type="compositionally biased region" description="Low complexity" evidence="5">
    <location>
        <begin position="407"/>
        <end position="416"/>
    </location>
</feature>
<feature type="domain" description="Zinc finger PHD-type" evidence="6">
    <location>
        <begin position="524"/>
        <end position="589"/>
    </location>
</feature>
<evidence type="ECO:0000256" key="2">
    <source>
        <dbReference type="ARBA" id="ARBA00022737"/>
    </source>
</evidence>
<protein>
    <recommendedName>
        <fullName evidence="6">Zinc finger PHD-type domain-containing protein</fullName>
    </recommendedName>
</protein>
<dbReference type="SMART" id="SM00249">
    <property type="entry name" value="PHD"/>
    <property type="match status" value="3"/>
</dbReference>
<feature type="domain" description="Zinc finger PHD-type" evidence="6">
    <location>
        <begin position="41"/>
        <end position="105"/>
    </location>
</feature>
<gene>
    <name evidence="7" type="ORF">Sango_0173700</name>
</gene>
<accession>A0AAE1XFL8</accession>
<evidence type="ECO:0000313" key="8">
    <source>
        <dbReference type="Proteomes" id="UP001289374"/>
    </source>
</evidence>
<evidence type="ECO:0000256" key="4">
    <source>
        <dbReference type="ARBA" id="ARBA00022833"/>
    </source>
</evidence>
<evidence type="ECO:0000256" key="5">
    <source>
        <dbReference type="SAM" id="MobiDB-lite"/>
    </source>
</evidence>
<dbReference type="EMBL" id="JACGWL010000001">
    <property type="protein sequence ID" value="KAK4411007.1"/>
    <property type="molecule type" value="Genomic_DNA"/>
</dbReference>
<dbReference type="PANTHER" id="PTHR46288:SF27">
    <property type="entry name" value="CYSTEINE_HISTIDINE-RICH C1 DOMAIN FAMILY PROTEIN"/>
    <property type="match status" value="1"/>
</dbReference>
<feature type="compositionally biased region" description="Pro residues" evidence="5">
    <location>
        <begin position="326"/>
        <end position="335"/>
    </location>
</feature>
<comment type="caution">
    <text evidence="7">The sequence shown here is derived from an EMBL/GenBank/DDBJ whole genome shotgun (WGS) entry which is preliminary data.</text>
</comment>
<dbReference type="PANTHER" id="PTHR46288">
    <property type="entry name" value="PHORBOL-ESTER/DAG-TYPE DOMAIN-CONTAINING PROTEIN"/>
    <property type="match status" value="1"/>
</dbReference>
<feature type="compositionally biased region" description="Low complexity" evidence="5">
    <location>
        <begin position="336"/>
        <end position="350"/>
    </location>
</feature>